<accession>A0A3C1KNQ3</accession>
<dbReference type="InterPro" id="IPR007511">
    <property type="entry name" value="DUF501"/>
</dbReference>
<dbReference type="Pfam" id="PF04417">
    <property type="entry name" value="DUF501"/>
    <property type="match status" value="1"/>
</dbReference>
<dbReference type="STRING" id="1121937.GCA_000423125_00452"/>
<dbReference type="EMBL" id="DMND01000152">
    <property type="protein sequence ID" value="HAN28295.1"/>
    <property type="molecule type" value="Genomic_DNA"/>
</dbReference>
<reference evidence="1 2" key="1">
    <citation type="journal article" date="2018" name="Nat. Biotechnol.">
        <title>A standardized bacterial taxonomy based on genome phylogeny substantially revises the tree of life.</title>
        <authorList>
            <person name="Parks D.H."/>
            <person name="Chuvochina M."/>
            <person name="Waite D.W."/>
            <person name="Rinke C."/>
            <person name="Skarshewski A."/>
            <person name="Chaumeil P.A."/>
            <person name="Hugenholtz P."/>
        </authorList>
    </citation>
    <scope>NUCLEOTIDE SEQUENCE [LARGE SCALE GENOMIC DNA]</scope>
    <source>
        <strain evidence="1">UBA9158</strain>
    </source>
</reference>
<dbReference type="PANTHER" id="PTHR37163:SF1">
    <property type="entry name" value="DUF501 DOMAIN-CONTAINING PROTEIN"/>
    <property type="match status" value="1"/>
</dbReference>
<dbReference type="Proteomes" id="UP000259273">
    <property type="component" value="Unassembled WGS sequence"/>
</dbReference>
<sequence>MRAVMTVLATQRAQVAERLGREPRGLREIAVADEAGHPRVIRVASLVERTPFPTMFWLVDPALNYRIDREEASGLIARFQRQVDEDPALQKCMAEDHAAHIKLRDEHLTPDERQALEQLGFADVLRQRGIGGIADSGRIRCLHTWYAAHLVVPNTIGRLLDAHWAAQPAADGEA</sequence>
<gene>
    <name evidence="1" type="ORF">DCP75_11360</name>
</gene>
<protein>
    <submittedName>
        <fullName evidence="1">DUF501 domain-containing protein</fullName>
    </submittedName>
</protein>
<proteinExistence type="predicted"/>
<dbReference type="PANTHER" id="PTHR37163">
    <property type="entry name" value="CONSERVED PROTEIN"/>
    <property type="match status" value="1"/>
</dbReference>
<evidence type="ECO:0000313" key="2">
    <source>
        <dbReference type="Proteomes" id="UP000259273"/>
    </source>
</evidence>
<organism evidence="1 2">
    <name type="scientific">Haliea salexigens</name>
    <dbReference type="NCBI Taxonomy" id="287487"/>
    <lineage>
        <taxon>Bacteria</taxon>
        <taxon>Pseudomonadati</taxon>
        <taxon>Pseudomonadota</taxon>
        <taxon>Gammaproteobacteria</taxon>
        <taxon>Cellvibrionales</taxon>
        <taxon>Halieaceae</taxon>
        <taxon>Haliea</taxon>
    </lineage>
</organism>
<comment type="caution">
    <text evidence="1">The sequence shown here is derived from an EMBL/GenBank/DDBJ whole genome shotgun (WGS) entry which is preliminary data.</text>
</comment>
<dbReference type="AlphaFoldDB" id="A0A3C1KNQ3"/>
<name>A0A3C1KNQ3_9GAMM</name>
<evidence type="ECO:0000313" key="1">
    <source>
        <dbReference type="EMBL" id="HAN28295.1"/>
    </source>
</evidence>